<dbReference type="AlphaFoldDB" id="A0A0F9L1B5"/>
<protein>
    <recommendedName>
        <fullName evidence="1">tRNAHis guanylyltransferase catalytic domain-containing protein</fullName>
    </recommendedName>
</protein>
<accession>A0A0F9L1B5</accession>
<dbReference type="GO" id="GO:0006400">
    <property type="term" value="P:tRNA modification"/>
    <property type="evidence" value="ECO:0007669"/>
    <property type="project" value="InterPro"/>
</dbReference>
<dbReference type="GO" id="GO:0008193">
    <property type="term" value="F:tRNA guanylyltransferase activity"/>
    <property type="evidence" value="ECO:0007669"/>
    <property type="project" value="InterPro"/>
</dbReference>
<dbReference type="GO" id="GO:0000287">
    <property type="term" value="F:magnesium ion binding"/>
    <property type="evidence" value="ECO:0007669"/>
    <property type="project" value="InterPro"/>
</dbReference>
<dbReference type="InterPro" id="IPR024956">
    <property type="entry name" value="tRNAHis_GuaTrfase_cat"/>
</dbReference>
<dbReference type="PANTHER" id="PTHR12729:SF1">
    <property type="entry name" value="TRNAHIS GUANYLYLTRANSFERASE CATALYTIC DOMAIN-CONTAINING PROTEIN"/>
    <property type="match status" value="1"/>
</dbReference>
<evidence type="ECO:0000313" key="2">
    <source>
        <dbReference type="EMBL" id="KKM80851.1"/>
    </source>
</evidence>
<evidence type="ECO:0000259" key="1">
    <source>
        <dbReference type="Pfam" id="PF04446"/>
    </source>
</evidence>
<organism evidence="2">
    <name type="scientific">marine sediment metagenome</name>
    <dbReference type="NCBI Taxonomy" id="412755"/>
    <lineage>
        <taxon>unclassified sequences</taxon>
        <taxon>metagenomes</taxon>
        <taxon>ecological metagenomes</taxon>
    </lineage>
</organism>
<reference evidence="2" key="1">
    <citation type="journal article" date="2015" name="Nature">
        <title>Complex archaea that bridge the gap between prokaryotes and eukaryotes.</title>
        <authorList>
            <person name="Spang A."/>
            <person name="Saw J.H."/>
            <person name="Jorgensen S.L."/>
            <person name="Zaremba-Niedzwiedzka K."/>
            <person name="Martijn J."/>
            <person name="Lind A.E."/>
            <person name="van Eijk R."/>
            <person name="Schleper C."/>
            <person name="Guy L."/>
            <person name="Ettema T.J."/>
        </authorList>
    </citation>
    <scope>NUCLEOTIDE SEQUENCE</scope>
</reference>
<comment type="caution">
    <text evidence="2">The sequence shown here is derived from an EMBL/GenBank/DDBJ whole genome shotgun (WGS) entry which is preliminary data.</text>
</comment>
<dbReference type="InterPro" id="IPR007537">
    <property type="entry name" value="tRNAHis_GuaTrfase_Thg1"/>
</dbReference>
<sequence>MTALGDRMKGNYEHRQRVYLTRRMPVIIRLDGRAFHSLTRKMVRPFDGQFITAMRKAAQFVADDIQGCKVAYVQSDEVSFLLTDYDKLQTEGWFNYNLCKMVSIAASEMSVEFSMYLDTPGIFDGRAFNIPREEVANYFLWRAQDWHRNSVLMYSQKFFSHKQMHGKNLNDLHEMLHKIDKNWTTDLVSHFKNGWWCNNSTWRSDILPDYASINAVISPYVEGQE</sequence>
<dbReference type="InterPro" id="IPR038469">
    <property type="entry name" value="tRNAHis_GuaTrfase_Thg1_sf"/>
</dbReference>
<proteinExistence type="predicted"/>
<name>A0A0F9L1B5_9ZZZZ</name>
<dbReference type="PANTHER" id="PTHR12729">
    <property type="entry name" value="TRNA(HIS) GUANYLYLTRANSFERASE-RELATED"/>
    <property type="match status" value="1"/>
</dbReference>
<dbReference type="Pfam" id="PF04446">
    <property type="entry name" value="Thg1"/>
    <property type="match status" value="1"/>
</dbReference>
<gene>
    <name evidence="2" type="ORF">LCGC14_1335700</name>
</gene>
<dbReference type="EMBL" id="LAZR01008118">
    <property type="protein sequence ID" value="KKM80851.1"/>
    <property type="molecule type" value="Genomic_DNA"/>
</dbReference>
<dbReference type="Gene3D" id="3.30.70.3000">
    <property type="match status" value="1"/>
</dbReference>
<feature type="domain" description="tRNAHis guanylyltransferase catalytic" evidence="1">
    <location>
        <begin position="8"/>
        <end position="131"/>
    </location>
</feature>